<dbReference type="InterPro" id="IPR036188">
    <property type="entry name" value="FAD/NAD-bd_sf"/>
</dbReference>
<gene>
    <name evidence="7" type="ORF">RirG_030540</name>
</gene>
<dbReference type="SUPFAM" id="SSF51905">
    <property type="entry name" value="FAD/NAD(P)-binding domain"/>
    <property type="match status" value="1"/>
</dbReference>
<dbReference type="Proteomes" id="UP000022910">
    <property type="component" value="Unassembled WGS sequence"/>
</dbReference>
<feature type="transmembrane region" description="Helical" evidence="5">
    <location>
        <begin position="7"/>
        <end position="25"/>
    </location>
</feature>
<reference evidence="7 8" key="1">
    <citation type="submission" date="2014-02" db="EMBL/GenBank/DDBJ databases">
        <title>Single nucleus genome sequencing reveals high similarity among nuclei of an endomycorrhizal fungus.</title>
        <authorList>
            <person name="Lin K."/>
            <person name="Geurts R."/>
            <person name="Zhang Z."/>
            <person name="Limpens E."/>
            <person name="Saunders D.G."/>
            <person name="Mu D."/>
            <person name="Pang E."/>
            <person name="Cao H."/>
            <person name="Cha H."/>
            <person name="Lin T."/>
            <person name="Zhou Q."/>
            <person name="Shang Y."/>
            <person name="Li Y."/>
            <person name="Ivanov S."/>
            <person name="Sharma T."/>
            <person name="Velzen R.V."/>
            <person name="Ruijter N.D."/>
            <person name="Aanen D.K."/>
            <person name="Win J."/>
            <person name="Kamoun S."/>
            <person name="Bisseling T."/>
            <person name="Huang S."/>
        </authorList>
    </citation>
    <scope>NUCLEOTIDE SEQUENCE [LARGE SCALE GENOMIC DNA]</scope>
    <source>
        <strain evidence="8">DAOM197198w</strain>
    </source>
</reference>
<keyword evidence="2" id="KW-0274">FAD</keyword>
<evidence type="ECO:0000313" key="7">
    <source>
        <dbReference type="EMBL" id="EXX76716.1"/>
    </source>
</evidence>
<keyword evidence="8" id="KW-1185">Reference proteome</keyword>
<accession>A0A015LVK6</accession>
<feature type="domain" description="FAD-binding" evidence="6">
    <location>
        <begin position="343"/>
        <end position="404"/>
    </location>
</feature>
<dbReference type="Gene3D" id="3.50.50.60">
    <property type="entry name" value="FAD/NAD(P)-binding domain"/>
    <property type="match status" value="1"/>
</dbReference>
<keyword evidence="5" id="KW-0812">Transmembrane</keyword>
<dbReference type="STRING" id="1432141.A0A015LVK6"/>
<protein>
    <recommendedName>
        <fullName evidence="6">FAD-binding domain-containing protein</fullName>
    </recommendedName>
</protein>
<sequence>MQEKIPTVIIIGAGLGGLTFYHALIKNKDKKEFYVKIFERESGPQDRWQGYHIGINNYGARSLINCIPSSIASNLPKATPNPIPNLEYHGFSLADHTGSLLLRPPTKQVKDIYEVANSNFSIIIAYRDRLRDVLLENVPVQWGKKCIGYEETDYGVWVLFEDGSKEFCDILVGADGVNSPVRKQKLPELQIFDYGITMIITDVAVPKNLLDRLIKLNGNGTFQETVGFNGDTTFIIFRRIPIEQENYENKNETYYRATIVYGYPTKLDDEHDEHKVDDEDPASIVNHIKYYIRKLRPECEMTNIVLELWDLVPKTTPDSKKYPFKTYNPLRRRKMRDIDPLSINTWTSNRVTLLGDAAHATSPVLGIGANNAIEDAEVLSKALLNYSPENYISCIKEYENEMLKRNSADVLRSRSIALRQASQVGYISSIFRNNFLRILNFILNFFDLTFLFRNVRKKN</sequence>
<dbReference type="PANTHER" id="PTHR47178:SF6">
    <property type="entry name" value="FAD-BINDING DOMAIN-CONTAINING PROTEIN"/>
    <property type="match status" value="1"/>
</dbReference>
<dbReference type="PANTHER" id="PTHR47178">
    <property type="entry name" value="MONOOXYGENASE, FAD-BINDING"/>
    <property type="match status" value="1"/>
</dbReference>
<dbReference type="InterPro" id="IPR002938">
    <property type="entry name" value="FAD-bd"/>
</dbReference>
<evidence type="ECO:0000256" key="4">
    <source>
        <dbReference type="ARBA" id="ARBA00023033"/>
    </source>
</evidence>
<evidence type="ECO:0000313" key="8">
    <source>
        <dbReference type="Proteomes" id="UP000022910"/>
    </source>
</evidence>
<evidence type="ECO:0000256" key="5">
    <source>
        <dbReference type="SAM" id="Phobius"/>
    </source>
</evidence>
<dbReference type="GO" id="GO:0071949">
    <property type="term" value="F:FAD binding"/>
    <property type="evidence" value="ECO:0007669"/>
    <property type="project" value="InterPro"/>
</dbReference>
<evidence type="ECO:0000256" key="2">
    <source>
        <dbReference type="ARBA" id="ARBA00022827"/>
    </source>
</evidence>
<comment type="caution">
    <text evidence="7">The sequence shown here is derived from an EMBL/GenBank/DDBJ whole genome shotgun (WGS) entry which is preliminary data.</text>
</comment>
<keyword evidence="3" id="KW-0560">Oxidoreductase</keyword>
<evidence type="ECO:0000259" key="6">
    <source>
        <dbReference type="Pfam" id="PF01494"/>
    </source>
</evidence>
<dbReference type="PRINTS" id="PR00420">
    <property type="entry name" value="RNGMNOXGNASE"/>
</dbReference>
<dbReference type="Pfam" id="PF01494">
    <property type="entry name" value="FAD_binding_3"/>
    <property type="match status" value="1"/>
</dbReference>
<proteinExistence type="predicted"/>
<keyword evidence="5" id="KW-1133">Transmembrane helix</keyword>
<evidence type="ECO:0000256" key="3">
    <source>
        <dbReference type="ARBA" id="ARBA00023002"/>
    </source>
</evidence>
<keyword evidence="1" id="KW-0285">Flavoprotein</keyword>
<dbReference type="EMBL" id="JEMT01011877">
    <property type="protein sequence ID" value="EXX76716.1"/>
    <property type="molecule type" value="Genomic_DNA"/>
</dbReference>
<dbReference type="HOGENOM" id="CLU_054248_1_0_1"/>
<name>A0A015LVK6_RHIIW</name>
<dbReference type="OrthoDB" id="655030at2759"/>
<dbReference type="GO" id="GO:0004497">
    <property type="term" value="F:monooxygenase activity"/>
    <property type="evidence" value="ECO:0007669"/>
    <property type="project" value="UniProtKB-KW"/>
</dbReference>
<dbReference type="AlphaFoldDB" id="A0A015LVK6"/>
<keyword evidence="5" id="KW-0472">Membrane</keyword>
<organism evidence="7 8">
    <name type="scientific">Rhizophagus irregularis (strain DAOM 197198w)</name>
    <name type="common">Glomus intraradices</name>
    <dbReference type="NCBI Taxonomy" id="1432141"/>
    <lineage>
        <taxon>Eukaryota</taxon>
        <taxon>Fungi</taxon>
        <taxon>Fungi incertae sedis</taxon>
        <taxon>Mucoromycota</taxon>
        <taxon>Glomeromycotina</taxon>
        <taxon>Glomeromycetes</taxon>
        <taxon>Glomerales</taxon>
        <taxon>Glomeraceae</taxon>
        <taxon>Rhizophagus</taxon>
    </lineage>
</organism>
<keyword evidence="4" id="KW-0503">Monooxygenase</keyword>
<evidence type="ECO:0000256" key="1">
    <source>
        <dbReference type="ARBA" id="ARBA00022630"/>
    </source>
</evidence>